<feature type="compositionally biased region" description="Polar residues" evidence="1">
    <location>
        <begin position="530"/>
        <end position="539"/>
    </location>
</feature>
<name>A0A9P3L8X2_9APHY</name>
<feature type="region of interest" description="Disordered" evidence="1">
    <location>
        <begin position="471"/>
        <end position="539"/>
    </location>
</feature>
<evidence type="ECO:0000256" key="1">
    <source>
        <dbReference type="SAM" id="MobiDB-lite"/>
    </source>
</evidence>
<feature type="region of interest" description="Disordered" evidence="1">
    <location>
        <begin position="226"/>
        <end position="255"/>
    </location>
</feature>
<evidence type="ECO:0000313" key="2">
    <source>
        <dbReference type="EMBL" id="GJE85122.1"/>
    </source>
</evidence>
<protein>
    <submittedName>
        <fullName evidence="2">Uncharacterized protein</fullName>
    </submittedName>
</protein>
<feature type="compositionally biased region" description="Polar residues" evidence="1">
    <location>
        <begin position="41"/>
        <end position="52"/>
    </location>
</feature>
<dbReference type="OrthoDB" id="10688467at2759"/>
<keyword evidence="3" id="KW-1185">Reference proteome</keyword>
<feature type="compositionally biased region" description="Low complexity" evidence="1">
    <location>
        <begin position="483"/>
        <end position="526"/>
    </location>
</feature>
<sequence>MAPVVEPPPTTSACPPSVEIQVANERAPVPPTAPSTSTSTLVGESSTPSVSVPQGGDHSPSGGLGATALSQPQASTSSWQEAPSRASSLSAECYADGSFGVLPDIQTNFEVPHSQAIPTPLDAIPNVSAQVHETQHPMPFDTTATALQQTQSSWQGGVYAQPSFLSQGDNVDASMARIIAQSGIDPEAFSQWSEENLVGSFRHIMNTGVAHEGVELPHMVPTESYEGQGSFGQQVPPQQQPNILQPPANMDGQGVPQFLGAGTTAESSDPFAWLEGTGAIFCRTATTPSGDEYCMAVNAAVLNELAWSIALDAQQSLPPAKLAVFYALPLEMQLAICNWDGSLPLALPEGDAVVAWTYSPEMPHLSTSYTSPAFQQEPAPSSISADVKTDPDAFSFNLDSQEDLDAAIRASLEEVLGGTVAGASAFVEEQDEIMSGPSPPPEEPPAYAEEPHLAAPAEEAKPAVEDLFPASQEPPRAEHSTIPSVPEAAPEVPPRAEGLSADDAPAASAEASAQPSPPQSAQSAPPVHTNGAQTDAQPRATSTIASLSLDDITLAVVELYVRLEYAHCTRPEVFISEDLCFVPESAARARKLDSEARRRLLSPLHAERLMCEAVQRVQAVH</sequence>
<accession>A0A9P3L8X2</accession>
<evidence type="ECO:0000313" key="3">
    <source>
        <dbReference type="Proteomes" id="UP000703269"/>
    </source>
</evidence>
<feature type="compositionally biased region" description="Low complexity" evidence="1">
    <location>
        <begin position="233"/>
        <end position="247"/>
    </location>
</feature>
<organism evidence="2 3">
    <name type="scientific">Phanerochaete sordida</name>
    <dbReference type="NCBI Taxonomy" id="48140"/>
    <lineage>
        <taxon>Eukaryota</taxon>
        <taxon>Fungi</taxon>
        <taxon>Dikarya</taxon>
        <taxon>Basidiomycota</taxon>
        <taxon>Agaricomycotina</taxon>
        <taxon>Agaricomycetes</taxon>
        <taxon>Polyporales</taxon>
        <taxon>Phanerochaetaceae</taxon>
        <taxon>Phanerochaete</taxon>
    </lineage>
</organism>
<proteinExistence type="predicted"/>
<dbReference type="EMBL" id="BPQB01000002">
    <property type="protein sequence ID" value="GJE85122.1"/>
    <property type="molecule type" value="Genomic_DNA"/>
</dbReference>
<gene>
    <name evidence="2" type="ORF">PsYK624_012000</name>
</gene>
<dbReference type="AlphaFoldDB" id="A0A9P3L8X2"/>
<dbReference type="Proteomes" id="UP000703269">
    <property type="component" value="Unassembled WGS sequence"/>
</dbReference>
<comment type="caution">
    <text evidence="2">The sequence shown here is derived from an EMBL/GenBank/DDBJ whole genome shotgun (WGS) entry which is preliminary data.</text>
</comment>
<feature type="compositionally biased region" description="Polar residues" evidence="1">
    <location>
        <begin position="68"/>
        <end position="83"/>
    </location>
</feature>
<reference evidence="2 3" key="1">
    <citation type="submission" date="2021-08" db="EMBL/GenBank/DDBJ databases">
        <title>Draft Genome Sequence of Phanerochaete sordida strain YK-624.</title>
        <authorList>
            <person name="Mori T."/>
            <person name="Dohra H."/>
            <person name="Suzuki T."/>
            <person name="Kawagishi H."/>
            <person name="Hirai H."/>
        </authorList>
    </citation>
    <scope>NUCLEOTIDE SEQUENCE [LARGE SCALE GENOMIC DNA]</scope>
    <source>
        <strain evidence="2 3">YK-624</strain>
    </source>
</reference>
<feature type="region of interest" description="Disordered" evidence="1">
    <location>
        <begin position="23"/>
        <end position="83"/>
    </location>
</feature>